<dbReference type="PANTHER" id="PTHR12526">
    <property type="entry name" value="GLYCOSYLTRANSFERASE"/>
    <property type="match status" value="1"/>
</dbReference>
<dbReference type="SUPFAM" id="SSF53756">
    <property type="entry name" value="UDP-Glycosyltransferase/glycogen phosphorylase"/>
    <property type="match status" value="1"/>
</dbReference>
<keyword evidence="1" id="KW-0328">Glycosyltransferase</keyword>
<dbReference type="Pfam" id="PF13579">
    <property type="entry name" value="Glyco_trans_4_4"/>
    <property type="match status" value="1"/>
</dbReference>
<dbReference type="RefSeq" id="WP_184243444.1">
    <property type="nucleotide sequence ID" value="NZ_JACHLR010000004.1"/>
</dbReference>
<evidence type="ECO:0000256" key="1">
    <source>
        <dbReference type="ARBA" id="ARBA00022676"/>
    </source>
</evidence>
<protein>
    <submittedName>
        <fullName evidence="4">Colanic acid biosynthesis glycosyl transferase WcaI</fullName>
    </submittedName>
</protein>
<evidence type="ECO:0000256" key="2">
    <source>
        <dbReference type="ARBA" id="ARBA00022679"/>
    </source>
</evidence>
<dbReference type="CDD" id="cd03794">
    <property type="entry name" value="GT4_WbuB-like"/>
    <property type="match status" value="1"/>
</dbReference>
<proteinExistence type="predicted"/>
<dbReference type="InterPro" id="IPR028098">
    <property type="entry name" value="Glyco_trans_4-like_N"/>
</dbReference>
<name>A0A7W7K8X4_9SPHN</name>
<organism evidence="4 5">
    <name type="scientific">Novosphingobium chloroacetimidivorans</name>
    <dbReference type="NCBI Taxonomy" id="1428314"/>
    <lineage>
        <taxon>Bacteria</taxon>
        <taxon>Pseudomonadati</taxon>
        <taxon>Pseudomonadota</taxon>
        <taxon>Alphaproteobacteria</taxon>
        <taxon>Sphingomonadales</taxon>
        <taxon>Sphingomonadaceae</taxon>
        <taxon>Novosphingobium</taxon>
    </lineage>
</organism>
<dbReference type="AlphaFoldDB" id="A0A7W7K8X4"/>
<evidence type="ECO:0000259" key="3">
    <source>
        <dbReference type="Pfam" id="PF13579"/>
    </source>
</evidence>
<evidence type="ECO:0000313" key="4">
    <source>
        <dbReference type="EMBL" id="MBB4858106.1"/>
    </source>
</evidence>
<dbReference type="GO" id="GO:0016757">
    <property type="term" value="F:glycosyltransferase activity"/>
    <property type="evidence" value="ECO:0007669"/>
    <property type="project" value="UniProtKB-KW"/>
</dbReference>
<dbReference type="Pfam" id="PF13692">
    <property type="entry name" value="Glyco_trans_1_4"/>
    <property type="match status" value="1"/>
</dbReference>
<dbReference type="EMBL" id="JACHLR010000004">
    <property type="protein sequence ID" value="MBB4858106.1"/>
    <property type="molecule type" value="Genomic_DNA"/>
</dbReference>
<dbReference type="Proteomes" id="UP000555448">
    <property type="component" value="Unassembled WGS sequence"/>
</dbReference>
<dbReference type="PANTHER" id="PTHR12526:SF510">
    <property type="entry name" value="D-INOSITOL 3-PHOSPHATE GLYCOSYLTRANSFERASE"/>
    <property type="match status" value="1"/>
</dbReference>
<keyword evidence="5" id="KW-1185">Reference proteome</keyword>
<comment type="caution">
    <text evidence="4">The sequence shown here is derived from an EMBL/GenBank/DDBJ whole genome shotgun (WGS) entry which is preliminary data.</text>
</comment>
<sequence length="404" mass="43675">MNVLIVGLNYAPEPVGIGPYTAGMAASLVRAGHEVTVICAKPYYPQWQVAATDRGLRARRSEEAGVRIVRVPIYVPAVPSGARRVLHHLSFALSALPAVLAAATRRRPDVVIAIAPSLISTAIARIAARLTGAKLWLHVQDFEVAAAGAVGLLRKPWLMRLARAFEGWSLRADRVSTISPQMCDGLAKRGIAPRRIVEFRNWATLDRSASSEVHDYRLEWGIDRPHVAIYSGSIANKQGLDLILEAARRLSHRRDLVFVVCGNGPQRERLITAAAGLDNIQFRDLQPAARLGELLALASVHLLPQVADAADLLLPSKLTNMLQSGRPVVATAVHGTALAHEVEGCGMVVPPGDGHAFAAAIERLIDHPELAATLGAQGRQRAQERWSAPQILGRFERQLCELAA</sequence>
<reference evidence="4 5" key="1">
    <citation type="submission" date="2020-08" db="EMBL/GenBank/DDBJ databases">
        <title>Functional genomics of gut bacteria from endangered species of beetles.</title>
        <authorList>
            <person name="Carlos-Shanley C."/>
        </authorList>
    </citation>
    <scope>NUCLEOTIDE SEQUENCE [LARGE SCALE GENOMIC DNA]</scope>
    <source>
        <strain evidence="4 5">S00245</strain>
    </source>
</reference>
<keyword evidence="2 4" id="KW-0808">Transferase</keyword>
<dbReference type="Gene3D" id="3.40.50.2000">
    <property type="entry name" value="Glycogen Phosphorylase B"/>
    <property type="match status" value="2"/>
</dbReference>
<evidence type="ECO:0000313" key="5">
    <source>
        <dbReference type="Proteomes" id="UP000555448"/>
    </source>
</evidence>
<accession>A0A7W7K8X4</accession>
<feature type="domain" description="Glycosyltransferase subfamily 4-like N-terminal" evidence="3">
    <location>
        <begin position="16"/>
        <end position="202"/>
    </location>
</feature>
<dbReference type="NCBIfam" id="NF007640">
    <property type="entry name" value="PRK10307.1"/>
    <property type="match status" value="1"/>
</dbReference>
<gene>
    <name evidence="4" type="ORF">HNO88_001420</name>
</gene>